<feature type="domain" description="Glycosyltransferase 2-like" evidence="2">
    <location>
        <begin position="12"/>
        <end position="171"/>
    </location>
</feature>
<reference evidence="4" key="1">
    <citation type="submission" date="2016-12" db="EMBL/GenBank/DDBJ databases">
        <authorList>
            <person name="Varghese N."/>
            <person name="Submissions S."/>
        </authorList>
    </citation>
    <scope>NUCLEOTIDE SEQUENCE [LARGE SCALE GENOMIC DNA]</scope>
    <source>
        <strain evidence="4">DSM 45599</strain>
    </source>
</reference>
<dbReference type="Pfam" id="PF00535">
    <property type="entry name" value="Glycos_transf_2"/>
    <property type="match status" value="1"/>
</dbReference>
<evidence type="ECO:0000313" key="3">
    <source>
        <dbReference type="EMBL" id="SIN33120.1"/>
    </source>
</evidence>
<dbReference type="STRING" id="709881.SAMN04489832_5489"/>
<name>A0A1N6AGJ5_9ACTN</name>
<dbReference type="InterPro" id="IPR029044">
    <property type="entry name" value="Nucleotide-diphossugar_trans"/>
</dbReference>
<accession>A0A1N6AGJ5</accession>
<evidence type="ECO:0000313" key="4">
    <source>
        <dbReference type="Proteomes" id="UP000185124"/>
    </source>
</evidence>
<dbReference type="PANTHER" id="PTHR48090">
    <property type="entry name" value="UNDECAPRENYL-PHOSPHATE 4-DEOXY-4-FORMAMIDO-L-ARABINOSE TRANSFERASE-RELATED"/>
    <property type="match status" value="1"/>
</dbReference>
<dbReference type="GO" id="GO:0016740">
    <property type="term" value="F:transferase activity"/>
    <property type="evidence" value="ECO:0007669"/>
    <property type="project" value="UniProtKB-KW"/>
</dbReference>
<dbReference type="EMBL" id="FSQT01000002">
    <property type="protein sequence ID" value="SIN33120.1"/>
    <property type="molecule type" value="Genomic_DNA"/>
</dbReference>
<proteinExistence type="inferred from homology"/>
<dbReference type="CDD" id="cd04179">
    <property type="entry name" value="DPM_DPG-synthase_like"/>
    <property type="match status" value="1"/>
</dbReference>
<dbReference type="AlphaFoldDB" id="A0A1N6AGJ5"/>
<dbReference type="InterPro" id="IPR050256">
    <property type="entry name" value="Glycosyltransferase_2"/>
</dbReference>
<gene>
    <name evidence="3" type="ORF">SAMN04489832_5489</name>
</gene>
<dbReference type="Proteomes" id="UP000185124">
    <property type="component" value="Unassembled WGS sequence"/>
</dbReference>
<evidence type="ECO:0000259" key="2">
    <source>
        <dbReference type="Pfam" id="PF00535"/>
    </source>
</evidence>
<sequence length="243" mass="27221">MQSTVETFVQLSILMPVYNEAERIAEALKQALAVHYPCEIEIVVVDDGSTDDSAEILGRMDDARVRVVTHPRNAGKGAAIRTAVDSARGEYMVILDADLEYDPQDIPKLLAPVLDGRATVVYGNRTFGSHSAYSFWYVIGNKGVTTAANVLFNSYVSDLETCFKLMPVELYRSLNIRSRGFGMEAEVTGKLLRRRIRPYEVPISYRARGREEGKKITWRDGVEALWILGRERARRRPGGTPAH</sequence>
<evidence type="ECO:0000256" key="1">
    <source>
        <dbReference type="ARBA" id="ARBA00006739"/>
    </source>
</evidence>
<dbReference type="SUPFAM" id="SSF53448">
    <property type="entry name" value="Nucleotide-diphospho-sugar transferases"/>
    <property type="match status" value="1"/>
</dbReference>
<comment type="similarity">
    <text evidence="1">Belongs to the glycosyltransferase 2 family.</text>
</comment>
<dbReference type="Gene3D" id="3.90.550.10">
    <property type="entry name" value="Spore Coat Polysaccharide Biosynthesis Protein SpsA, Chain A"/>
    <property type="match status" value="1"/>
</dbReference>
<keyword evidence="4" id="KW-1185">Reference proteome</keyword>
<keyword evidence="3" id="KW-0808">Transferase</keyword>
<dbReference type="PANTHER" id="PTHR48090:SF7">
    <property type="entry name" value="RFBJ PROTEIN"/>
    <property type="match status" value="1"/>
</dbReference>
<organism evidence="3 4">
    <name type="scientific">Micromonospora cremea</name>
    <dbReference type="NCBI Taxonomy" id="709881"/>
    <lineage>
        <taxon>Bacteria</taxon>
        <taxon>Bacillati</taxon>
        <taxon>Actinomycetota</taxon>
        <taxon>Actinomycetes</taxon>
        <taxon>Micromonosporales</taxon>
        <taxon>Micromonosporaceae</taxon>
        <taxon>Micromonospora</taxon>
    </lineage>
</organism>
<protein>
    <submittedName>
        <fullName evidence="3">Glycosyl transferase family 2</fullName>
    </submittedName>
</protein>
<dbReference type="InterPro" id="IPR001173">
    <property type="entry name" value="Glyco_trans_2-like"/>
</dbReference>